<dbReference type="WBParaSite" id="PS1159_v2.g3851.t1">
    <property type="protein sequence ID" value="PS1159_v2.g3851.t1"/>
    <property type="gene ID" value="PS1159_v2.g3851"/>
</dbReference>
<sequence>EKAKPRPKLKYRSMYGAGGFGQMNEPFDYHLNEGSEYEPTINFDDVKSGSTPELQQFQHFWECIGSLSIPKRYSGIYVNSTEKGQNIYFMIRDCVAEQSKYSAFRALANRMLEPLKSDSDSGDKKYILRIFILSYEPFTMEIHYRGQCPLFLFNIFECDKCPEIAERLQKNAWLKSQSTCHEDWNTFVCRVKRTPMNTHQFLSYNGPAKPKNSEEVNHVMVVRGNKKPNKLRDCIRGCKFTDMSHANTIPYGTKKRI</sequence>
<proteinExistence type="predicted"/>
<name>A0AC35GE25_9BILA</name>
<reference evidence="2" key="1">
    <citation type="submission" date="2022-11" db="UniProtKB">
        <authorList>
            <consortium name="WormBaseParasite"/>
        </authorList>
    </citation>
    <scope>IDENTIFICATION</scope>
</reference>
<dbReference type="Proteomes" id="UP000887580">
    <property type="component" value="Unplaced"/>
</dbReference>
<accession>A0AC35GE25</accession>
<protein>
    <submittedName>
        <fullName evidence="2">Uncharacterized protein</fullName>
    </submittedName>
</protein>
<organism evidence="1 2">
    <name type="scientific">Panagrolaimus sp. PS1159</name>
    <dbReference type="NCBI Taxonomy" id="55785"/>
    <lineage>
        <taxon>Eukaryota</taxon>
        <taxon>Metazoa</taxon>
        <taxon>Ecdysozoa</taxon>
        <taxon>Nematoda</taxon>
        <taxon>Chromadorea</taxon>
        <taxon>Rhabditida</taxon>
        <taxon>Tylenchina</taxon>
        <taxon>Panagrolaimomorpha</taxon>
        <taxon>Panagrolaimoidea</taxon>
        <taxon>Panagrolaimidae</taxon>
        <taxon>Panagrolaimus</taxon>
    </lineage>
</organism>
<evidence type="ECO:0000313" key="2">
    <source>
        <dbReference type="WBParaSite" id="PS1159_v2.g3851.t1"/>
    </source>
</evidence>
<evidence type="ECO:0000313" key="1">
    <source>
        <dbReference type="Proteomes" id="UP000887580"/>
    </source>
</evidence>